<evidence type="ECO:0000256" key="2">
    <source>
        <dbReference type="ARBA" id="ARBA00023161"/>
    </source>
</evidence>
<keyword evidence="5" id="KW-0812">Transmembrane</keyword>
<evidence type="ECO:0000256" key="5">
    <source>
        <dbReference type="SAM" id="Phobius"/>
    </source>
</evidence>
<evidence type="ECO:0000256" key="3">
    <source>
        <dbReference type="ARBA" id="ARBA00029510"/>
    </source>
</evidence>
<keyword evidence="5" id="KW-1133">Transmembrane helix</keyword>
<accession>A0A8C8HB29</accession>
<keyword evidence="7" id="KW-1185">Reference proteome</keyword>
<dbReference type="GeneTree" id="ENSGT00390000003568"/>
<dbReference type="SUPFAM" id="SSF52540">
    <property type="entry name" value="P-loop containing nucleoside triphosphate hydrolases"/>
    <property type="match status" value="1"/>
</dbReference>
<dbReference type="InterPro" id="IPR027417">
    <property type="entry name" value="P-loop_NTPase"/>
</dbReference>
<feature type="compositionally biased region" description="Basic and acidic residues" evidence="4">
    <location>
        <begin position="121"/>
        <end position="134"/>
    </location>
</feature>
<sequence length="455" mass="50861">MSESGHIHPGMYGQGRRRRPRRDRDVGPPGQNLSGPSRVREYVPRERRDVSEELPGPLLQKTPIILAKPLGERSKPSKSVPVSGGQALEKPIMLIKTREDGGKPGTPPEVASPASGSGASKLEREGYSSPPEKMKHSIKLVDDQMNWCDSAMEYLRYQTDMLVVGVIGLQGTGKSTIMSLLSANAPEEDQRGYVFRAQTQEIKERGGNQSTGIDFYITQERVIFLDTQPILSPSVLDRLINNERKLYFLSHLIQSHDSFFYHSLQITAFLFTVCHVVILIQYRFTDINIYRFLQTTEMLKPSTPSASHDSTGSSVFLQNKSSCDELCPRNLKKMHMAADKLMAHSHLKYKGTLSMLDCNIFPGLDRDYLETEVNMFLLPLMENEGEDALTKAGSGAAPLFSLLPGYREHATFSQVSKLRSQILSMSRCQLFHYAVRIWGGVKKSSALSEYSSLPA</sequence>
<dbReference type="GO" id="GO:0000184">
    <property type="term" value="P:nuclear-transcribed mRNA catabolic process, nonsense-mediated decay"/>
    <property type="evidence" value="ECO:0007669"/>
    <property type="project" value="UniProtKB-KW"/>
</dbReference>
<organism evidence="6 7">
    <name type="scientific">Oncorhynchus tshawytscha</name>
    <name type="common">Chinook salmon</name>
    <name type="synonym">Salmo tshawytscha</name>
    <dbReference type="NCBI Taxonomy" id="74940"/>
    <lineage>
        <taxon>Eukaryota</taxon>
        <taxon>Metazoa</taxon>
        <taxon>Chordata</taxon>
        <taxon>Craniata</taxon>
        <taxon>Vertebrata</taxon>
        <taxon>Euteleostomi</taxon>
        <taxon>Actinopterygii</taxon>
        <taxon>Neopterygii</taxon>
        <taxon>Teleostei</taxon>
        <taxon>Protacanthopterygii</taxon>
        <taxon>Salmoniformes</taxon>
        <taxon>Salmonidae</taxon>
        <taxon>Salmoninae</taxon>
        <taxon>Oncorhynchus</taxon>
    </lineage>
</organism>
<reference evidence="6" key="1">
    <citation type="submission" date="2025-08" db="UniProtKB">
        <authorList>
            <consortium name="Ensembl"/>
        </authorList>
    </citation>
    <scope>IDENTIFICATION</scope>
</reference>
<dbReference type="PANTHER" id="PTHR14270:SF0">
    <property type="entry name" value="NONSENSE-MEDIATED MRNA DECAY FACTOR SMG9"/>
    <property type="match status" value="1"/>
</dbReference>
<evidence type="ECO:0000313" key="6">
    <source>
        <dbReference type="Ensembl" id="ENSOTSP00005053949.1"/>
    </source>
</evidence>
<dbReference type="InterPro" id="IPR039177">
    <property type="entry name" value="SMG9"/>
</dbReference>
<evidence type="ECO:0000313" key="7">
    <source>
        <dbReference type="Proteomes" id="UP000694402"/>
    </source>
</evidence>
<feature type="compositionally biased region" description="Basic and acidic residues" evidence="4">
    <location>
        <begin position="38"/>
        <end position="51"/>
    </location>
</feature>
<comment type="similarity">
    <text evidence="1">Belongs to the SMG9 family.</text>
</comment>
<dbReference type="Gene3D" id="3.40.50.300">
    <property type="entry name" value="P-loop containing nucleotide triphosphate hydrolases"/>
    <property type="match status" value="1"/>
</dbReference>
<dbReference type="Proteomes" id="UP000694402">
    <property type="component" value="Unassembled WGS sequence"/>
</dbReference>
<evidence type="ECO:0000256" key="1">
    <source>
        <dbReference type="ARBA" id="ARBA00007712"/>
    </source>
</evidence>
<keyword evidence="5" id="KW-0472">Membrane</keyword>
<feature type="region of interest" description="Disordered" evidence="4">
    <location>
        <begin position="1"/>
        <end position="134"/>
    </location>
</feature>
<dbReference type="PANTHER" id="PTHR14270">
    <property type="entry name" value="NONSENSE-MEDIATED MRNA DECAY FACTOR SMG9"/>
    <property type="match status" value="1"/>
</dbReference>
<dbReference type="Ensembl" id="ENSOTST00005058771.2">
    <property type="protein sequence ID" value="ENSOTSP00005053949.1"/>
    <property type="gene ID" value="ENSOTSG00005026142.2"/>
</dbReference>
<keyword evidence="2" id="KW-0866">Nonsense-mediated mRNA decay</keyword>
<reference evidence="6" key="2">
    <citation type="submission" date="2025-09" db="UniProtKB">
        <authorList>
            <consortium name="Ensembl"/>
        </authorList>
    </citation>
    <scope>IDENTIFICATION</scope>
</reference>
<proteinExistence type="inferred from homology"/>
<name>A0A8C8HB29_ONCTS</name>
<dbReference type="AlphaFoldDB" id="A0A8C8HB29"/>
<gene>
    <name evidence="6" type="primary">SMG9</name>
</gene>
<protein>
    <recommendedName>
        <fullName evidence="3">Nonsense-mediated mRNA decay factor SMG9</fullName>
    </recommendedName>
</protein>
<feature type="transmembrane region" description="Helical" evidence="5">
    <location>
        <begin position="259"/>
        <end position="282"/>
    </location>
</feature>
<evidence type="ECO:0000256" key="4">
    <source>
        <dbReference type="SAM" id="MobiDB-lite"/>
    </source>
</evidence>